<dbReference type="PANTHER" id="PTHR34833:SF1">
    <property type="entry name" value="GENE, 17359-RELATED"/>
    <property type="match status" value="1"/>
</dbReference>
<evidence type="ECO:0000313" key="3">
    <source>
        <dbReference type="Proteomes" id="UP000550707"/>
    </source>
</evidence>
<accession>A0A7J8I3N3</accession>
<organism evidence="2 3">
    <name type="scientific">Molossus molossus</name>
    <name type="common">Pallas' mastiff bat</name>
    <name type="synonym">Vespertilio molossus</name>
    <dbReference type="NCBI Taxonomy" id="27622"/>
    <lineage>
        <taxon>Eukaryota</taxon>
        <taxon>Metazoa</taxon>
        <taxon>Chordata</taxon>
        <taxon>Craniata</taxon>
        <taxon>Vertebrata</taxon>
        <taxon>Euteleostomi</taxon>
        <taxon>Mammalia</taxon>
        <taxon>Eutheria</taxon>
        <taxon>Laurasiatheria</taxon>
        <taxon>Chiroptera</taxon>
        <taxon>Yangochiroptera</taxon>
        <taxon>Molossidae</taxon>
        <taxon>Molossus</taxon>
    </lineage>
</organism>
<proteinExistence type="predicted"/>
<dbReference type="FunCoup" id="A0A7J8I3N3">
    <property type="interactions" value="6"/>
</dbReference>
<dbReference type="Proteomes" id="UP000550707">
    <property type="component" value="Unassembled WGS sequence"/>
</dbReference>
<keyword evidence="3" id="KW-1185">Reference proteome</keyword>
<dbReference type="AlphaFoldDB" id="A0A7J8I3N3"/>
<dbReference type="InParanoid" id="A0A7J8I3N3"/>
<protein>
    <submittedName>
        <fullName evidence="2">Uncharacterized protein</fullName>
    </submittedName>
</protein>
<evidence type="ECO:0000313" key="2">
    <source>
        <dbReference type="EMBL" id="KAF6479236.1"/>
    </source>
</evidence>
<feature type="region of interest" description="Disordered" evidence="1">
    <location>
        <begin position="161"/>
        <end position="187"/>
    </location>
</feature>
<reference evidence="2 3" key="1">
    <citation type="journal article" date="2020" name="Nature">
        <title>Six reference-quality genomes reveal evolution of bat adaptations.</title>
        <authorList>
            <person name="Jebb D."/>
            <person name="Huang Z."/>
            <person name="Pippel M."/>
            <person name="Hughes G.M."/>
            <person name="Lavrichenko K."/>
            <person name="Devanna P."/>
            <person name="Winkler S."/>
            <person name="Jermiin L.S."/>
            <person name="Skirmuntt E.C."/>
            <person name="Katzourakis A."/>
            <person name="Burkitt-Gray L."/>
            <person name="Ray D.A."/>
            <person name="Sullivan K.A.M."/>
            <person name="Roscito J.G."/>
            <person name="Kirilenko B.M."/>
            <person name="Davalos L.M."/>
            <person name="Corthals A.P."/>
            <person name="Power M.L."/>
            <person name="Jones G."/>
            <person name="Ransome R.D."/>
            <person name="Dechmann D.K.N."/>
            <person name="Locatelli A.G."/>
            <person name="Puechmaille S.J."/>
            <person name="Fedrigo O."/>
            <person name="Jarvis E.D."/>
            <person name="Hiller M."/>
            <person name="Vernes S.C."/>
            <person name="Myers E.W."/>
            <person name="Teeling E.C."/>
        </authorList>
    </citation>
    <scope>NUCLEOTIDE SEQUENCE [LARGE SCALE GENOMIC DNA]</scope>
    <source>
        <strain evidence="2">MMolMol1</strain>
        <tissue evidence="2">Muscle</tissue>
    </source>
</reference>
<dbReference type="InterPro" id="IPR027814">
    <property type="entry name" value="DUF4562"/>
</dbReference>
<dbReference type="EMBL" id="JACASF010000004">
    <property type="protein sequence ID" value="KAF6479236.1"/>
    <property type="molecule type" value="Genomic_DNA"/>
</dbReference>
<comment type="caution">
    <text evidence="2">The sequence shown here is derived from an EMBL/GenBank/DDBJ whole genome shotgun (WGS) entry which is preliminary data.</text>
</comment>
<sequence>MASVAYREPISATVGKRMILTGPDYKKDHLPHIQQHTSYVGEKPRAWEQTGDVGYLWRPASQGSLPARHRHAYVGEVGWGIPECDFINKTRRESGFHIQHKELSRAAVDVISHRYQNPWQPKPCIMDMLGRFSRGRIAWNMGDYENISERNSTGATLVRQNKTALPGASRPPKLPKPPKKEKTSAPKSTWYDHILATQLQFGVIIYIMTA</sequence>
<dbReference type="Pfam" id="PF15123">
    <property type="entry name" value="DUF4562"/>
    <property type="match status" value="1"/>
</dbReference>
<name>A0A7J8I3N3_MOLMO</name>
<dbReference type="PANTHER" id="PTHR34833">
    <property type="entry name" value="GENE, 17359-RELATED"/>
    <property type="match status" value="1"/>
</dbReference>
<evidence type="ECO:0000256" key="1">
    <source>
        <dbReference type="SAM" id="MobiDB-lite"/>
    </source>
</evidence>
<gene>
    <name evidence="2" type="ORF">HJG59_001886</name>
</gene>